<reference evidence="13 14" key="1">
    <citation type="submission" date="2019-02" db="EMBL/GenBank/DDBJ databases">
        <title>Aquabacterium sp. strain KMB7.</title>
        <authorList>
            <person name="Chen W.-M."/>
        </authorList>
    </citation>
    <scope>NUCLEOTIDE SEQUENCE [LARGE SCALE GENOMIC DNA]</scope>
    <source>
        <strain evidence="13 14">KMB7</strain>
    </source>
</reference>
<dbReference type="Pfam" id="PF08334">
    <property type="entry name" value="T2SSG"/>
    <property type="match status" value="1"/>
</dbReference>
<feature type="domain" description="Type II secretion system protein GspG C-terminal" evidence="12">
    <location>
        <begin position="42"/>
        <end position="147"/>
    </location>
</feature>
<evidence type="ECO:0000313" key="14">
    <source>
        <dbReference type="Proteomes" id="UP000292120"/>
    </source>
</evidence>
<dbReference type="GO" id="GO:0005886">
    <property type="term" value="C:plasma membrane"/>
    <property type="evidence" value="ECO:0007669"/>
    <property type="project" value="UniProtKB-SubCell"/>
</dbReference>
<keyword evidence="14" id="KW-1185">Reference proteome</keyword>
<protein>
    <recommendedName>
        <fullName evidence="3">Type II secretion system core protein G</fullName>
    </recommendedName>
</protein>
<keyword evidence="8 11" id="KW-1133">Transmembrane helix</keyword>
<dbReference type="AlphaFoldDB" id="A0A4Q9H2V3"/>
<dbReference type="OrthoDB" id="9795612at2"/>
<keyword evidence="9 11" id="KW-0472">Membrane</keyword>
<evidence type="ECO:0000256" key="5">
    <source>
        <dbReference type="ARBA" id="ARBA00022481"/>
    </source>
</evidence>
<evidence type="ECO:0000256" key="10">
    <source>
        <dbReference type="SAM" id="MobiDB-lite"/>
    </source>
</evidence>
<dbReference type="PANTHER" id="PTHR30093">
    <property type="entry name" value="GENERAL SECRETION PATHWAY PROTEIN G"/>
    <property type="match status" value="1"/>
</dbReference>
<proteinExistence type="inferred from homology"/>
<dbReference type="InterPro" id="IPR013545">
    <property type="entry name" value="T2SS_protein-GspG_C"/>
</dbReference>
<keyword evidence="5" id="KW-0488">Methylation</keyword>
<dbReference type="NCBIfam" id="TIGR01710">
    <property type="entry name" value="typeII_sec_gspG"/>
    <property type="match status" value="1"/>
</dbReference>
<accession>A0A4Q9H2V3</accession>
<evidence type="ECO:0000256" key="9">
    <source>
        <dbReference type="ARBA" id="ARBA00023136"/>
    </source>
</evidence>
<evidence type="ECO:0000256" key="7">
    <source>
        <dbReference type="ARBA" id="ARBA00022692"/>
    </source>
</evidence>
<dbReference type="InterPro" id="IPR000983">
    <property type="entry name" value="Bac_GSPG_pilin"/>
</dbReference>
<feature type="region of interest" description="Disordered" evidence="10">
    <location>
        <begin position="126"/>
        <end position="147"/>
    </location>
</feature>
<comment type="subcellular location">
    <subcellularLocation>
        <location evidence="1">Cell inner membrane</location>
        <topology evidence="1">Single-pass membrane protein</topology>
    </subcellularLocation>
</comment>
<evidence type="ECO:0000256" key="11">
    <source>
        <dbReference type="SAM" id="Phobius"/>
    </source>
</evidence>
<keyword evidence="6" id="KW-0997">Cell inner membrane</keyword>
<evidence type="ECO:0000256" key="3">
    <source>
        <dbReference type="ARBA" id="ARBA00020042"/>
    </source>
</evidence>
<dbReference type="Gene3D" id="3.30.700.10">
    <property type="entry name" value="Glycoprotein, Type 4 Pilin"/>
    <property type="match status" value="1"/>
</dbReference>
<dbReference type="InterPro" id="IPR045584">
    <property type="entry name" value="Pilin-like"/>
</dbReference>
<evidence type="ECO:0000256" key="1">
    <source>
        <dbReference type="ARBA" id="ARBA00004377"/>
    </source>
</evidence>
<comment type="caution">
    <text evidence="13">The sequence shown here is derived from an EMBL/GenBank/DDBJ whole genome shotgun (WGS) entry which is preliminary data.</text>
</comment>
<keyword evidence="7 11" id="KW-0812">Transmembrane</keyword>
<evidence type="ECO:0000313" key="13">
    <source>
        <dbReference type="EMBL" id="TBO29422.1"/>
    </source>
</evidence>
<dbReference type="RefSeq" id="WP_130968717.1">
    <property type="nucleotide sequence ID" value="NZ_SIXI01000005.1"/>
</dbReference>
<organism evidence="13 14">
    <name type="scientific">Aquabacterium lacunae</name>
    <dbReference type="NCBI Taxonomy" id="2528630"/>
    <lineage>
        <taxon>Bacteria</taxon>
        <taxon>Pseudomonadati</taxon>
        <taxon>Pseudomonadota</taxon>
        <taxon>Betaproteobacteria</taxon>
        <taxon>Burkholderiales</taxon>
        <taxon>Aquabacterium</taxon>
    </lineage>
</organism>
<dbReference type="EMBL" id="SIXI01000005">
    <property type="protein sequence ID" value="TBO29422.1"/>
    <property type="molecule type" value="Genomic_DNA"/>
</dbReference>
<evidence type="ECO:0000256" key="6">
    <source>
        <dbReference type="ARBA" id="ARBA00022519"/>
    </source>
</evidence>
<evidence type="ECO:0000256" key="8">
    <source>
        <dbReference type="ARBA" id="ARBA00022989"/>
    </source>
</evidence>
<dbReference type="InterPro" id="IPR010054">
    <property type="entry name" value="Type2_sec_GspG"/>
</dbReference>
<comment type="similarity">
    <text evidence="2">Belongs to the GSP G family.</text>
</comment>
<dbReference type="GO" id="GO:0015627">
    <property type="term" value="C:type II protein secretion system complex"/>
    <property type="evidence" value="ECO:0007669"/>
    <property type="project" value="InterPro"/>
</dbReference>
<dbReference type="Proteomes" id="UP000292120">
    <property type="component" value="Unassembled WGS sequence"/>
</dbReference>
<feature type="transmembrane region" description="Helical" evidence="11">
    <location>
        <begin position="20"/>
        <end position="39"/>
    </location>
</feature>
<dbReference type="InterPro" id="IPR012902">
    <property type="entry name" value="N_methyl_site"/>
</dbReference>
<dbReference type="GO" id="GO:0015628">
    <property type="term" value="P:protein secretion by the type II secretion system"/>
    <property type="evidence" value="ECO:0007669"/>
    <property type="project" value="InterPro"/>
</dbReference>
<evidence type="ECO:0000256" key="4">
    <source>
        <dbReference type="ARBA" id="ARBA00022475"/>
    </source>
</evidence>
<dbReference type="SUPFAM" id="SSF54523">
    <property type="entry name" value="Pili subunits"/>
    <property type="match status" value="1"/>
</dbReference>
<dbReference type="NCBIfam" id="TIGR02532">
    <property type="entry name" value="IV_pilin_GFxxxE"/>
    <property type="match status" value="1"/>
</dbReference>
<evidence type="ECO:0000259" key="12">
    <source>
        <dbReference type="Pfam" id="PF08334"/>
    </source>
</evidence>
<keyword evidence="4" id="KW-1003">Cell membrane</keyword>
<dbReference type="PANTHER" id="PTHR30093:SF45">
    <property type="entry name" value="TYPE II SECRETION SYSTEM CORE PROTEIN G"/>
    <property type="match status" value="1"/>
</dbReference>
<name>A0A4Q9H2V3_9BURK</name>
<evidence type="ECO:0000256" key="2">
    <source>
        <dbReference type="ARBA" id="ARBA00009984"/>
    </source>
</evidence>
<gene>
    <name evidence="13" type="primary">gspG</name>
    <name evidence="13" type="ORF">EYS42_13560</name>
</gene>
<dbReference type="Pfam" id="PF07963">
    <property type="entry name" value="N_methyl"/>
    <property type="match status" value="1"/>
</dbReference>
<sequence>MTFTQVLSSSGIRPAARGFTLLELLVVLVIIGLLAGYVGPKFFAQIGKSEVKTATAQIDALGKALDQYRLDTGRYPSSAQGLDALFNRPSDEPRWWGPYLRKAVPADPWGRPYQYRSPGQHGDFDLFTLGKDGREGGDGENQDITSW</sequence>
<dbReference type="PRINTS" id="PR00813">
    <property type="entry name" value="BCTERIALGSPG"/>
</dbReference>